<keyword evidence="2" id="KW-0808">Transferase</keyword>
<dbReference type="OrthoDB" id="9782767at2"/>
<feature type="domain" description="Methyltransferase type 11" evidence="1">
    <location>
        <begin position="46"/>
        <end position="132"/>
    </location>
</feature>
<gene>
    <name evidence="2" type="ORF">DENIS_4307</name>
</gene>
<protein>
    <submittedName>
        <fullName evidence="2">Class I SAM-dependent methyltransferase</fullName>
    </submittedName>
</protein>
<keyword evidence="3" id="KW-1185">Reference proteome</keyword>
<dbReference type="InterPro" id="IPR029063">
    <property type="entry name" value="SAM-dependent_MTases_sf"/>
</dbReference>
<dbReference type="GO" id="GO:0032259">
    <property type="term" value="P:methylation"/>
    <property type="evidence" value="ECO:0007669"/>
    <property type="project" value="UniProtKB-KW"/>
</dbReference>
<dbReference type="CDD" id="cd02440">
    <property type="entry name" value="AdoMet_MTases"/>
    <property type="match status" value="1"/>
</dbReference>
<dbReference type="InterPro" id="IPR013216">
    <property type="entry name" value="Methyltransf_11"/>
</dbReference>
<organism evidence="2 3">
    <name type="scientific">Desulfonema ishimotonii</name>
    <dbReference type="NCBI Taxonomy" id="45657"/>
    <lineage>
        <taxon>Bacteria</taxon>
        <taxon>Pseudomonadati</taxon>
        <taxon>Thermodesulfobacteriota</taxon>
        <taxon>Desulfobacteria</taxon>
        <taxon>Desulfobacterales</taxon>
        <taxon>Desulfococcaceae</taxon>
        <taxon>Desulfonema</taxon>
    </lineage>
</organism>
<dbReference type="AlphaFoldDB" id="A0A401G2A7"/>
<reference evidence="3" key="2">
    <citation type="submission" date="2019-01" db="EMBL/GenBank/DDBJ databases">
        <title>Genome sequence of Desulfonema ishimotonii strain Tokyo 01.</title>
        <authorList>
            <person name="Fukui M."/>
        </authorList>
    </citation>
    <scope>NUCLEOTIDE SEQUENCE [LARGE SCALE GENOMIC DNA]</scope>
    <source>
        <strain evidence="3">Tokyo 01</strain>
    </source>
</reference>
<sequence length="263" mass="29886">MGHVFTYHDAQSYSQWLKDPRNRSFAALENRLMFSLMRPLRGESILDIGCGTGLGMLASLENGLQASGLDPSPHMLEIAFRNVRNRADLHRGQAEDLPFEDNAFAYACLMNTLEFTENPRKALEEAFRVTKDRVFIGIINRHSLKAAGLSLGRKFVRSIYSHATFFTVWEIREMVRSLAGDVPVIWQSACQFPRPFGRYFKKDSYFDVIYHYPFGPFTGLVVSLVPRFKIRPLRLKKTPKPASGILSGLAATQRRRDHGSLSL</sequence>
<dbReference type="SUPFAM" id="SSF53335">
    <property type="entry name" value="S-adenosyl-L-methionine-dependent methyltransferases"/>
    <property type="match status" value="1"/>
</dbReference>
<dbReference type="EMBL" id="BEXT01000001">
    <property type="protein sequence ID" value="GBC63313.1"/>
    <property type="molecule type" value="Genomic_DNA"/>
</dbReference>
<dbReference type="Pfam" id="PF08241">
    <property type="entry name" value="Methyltransf_11"/>
    <property type="match status" value="1"/>
</dbReference>
<evidence type="ECO:0000313" key="2">
    <source>
        <dbReference type="EMBL" id="GBC63313.1"/>
    </source>
</evidence>
<proteinExistence type="predicted"/>
<dbReference type="Gene3D" id="3.40.50.150">
    <property type="entry name" value="Vaccinia Virus protein VP39"/>
    <property type="match status" value="1"/>
</dbReference>
<comment type="caution">
    <text evidence="2">The sequence shown here is derived from an EMBL/GenBank/DDBJ whole genome shotgun (WGS) entry which is preliminary data.</text>
</comment>
<dbReference type="Proteomes" id="UP000288096">
    <property type="component" value="Unassembled WGS sequence"/>
</dbReference>
<dbReference type="PANTHER" id="PTHR43591">
    <property type="entry name" value="METHYLTRANSFERASE"/>
    <property type="match status" value="1"/>
</dbReference>
<dbReference type="GO" id="GO:0008757">
    <property type="term" value="F:S-adenosylmethionine-dependent methyltransferase activity"/>
    <property type="evidence" value="ECO:0007669"/>
    <property type="project" value="InterPro"/>
</dbReference>
<evidence type="ECO:0000313" key="3">
    <source>
        <dbReference type="Proteomes" id="UP000288096"/>
    </source>
</evidence>
<accession>A0A401G2A7</accession>
<dbReference type="RefSeq" id="WP_124330396.1">
    <property type="nucleotide sequence ID" value="NZ_BEXT01000001.1"/>
</dbReference>
<evidence type="ECO:0000259" key="1">
    <source>
        <dbReference type="Pfam" id="PF08241"/>
    </source>
</evidence>
<name>A0A401G2A7_9BACT</name>
<keyword evidence="2" id="KW-0489">Methyltransferase</keyword>
<reference evidence="3" key="1">
    <citation type="submission" date="2017-11" db="EMBL/GenBank/DDBJ databases">
        <authorList>
            <person name="Watanabe M."/>
            <person name="Kojima H."/>
        </authorList>
    </citation>
    <scope>NUCLEOTIDE SEQUENCE [LARGE SCALE GENOMIC DNA]</scope>
    <source>
        <strain evidence="3">Tokyo 01</strain>
    </source>
</reference>